<keyword evidence="4 7" id="KW-0863">Zinc-finger</keyword>
<dbReference type="GO" id="GO:0008270">
    <property type="term" value="F:zinc ion binding"/>
    <property type="evidence" value="ECO:0007669"/>
    <property type="project" value="UniProtKB-KW"/>
</dbReference>
<evidence type="ECO:0000256" key="7">
    <source>
        <dbReference type="PROSITE-ProRule" id="PRU00042"/>
    </source>
</evidence>
<organism evidence="10 11">
    <name type="scientific">Eremothecium gossypii (strain ATCC 10895 / CBS 109.51 / FGSC 9923 / NRRL Y-1056)</name>
    <name type="common">Yeast</name>
    <name type="synonym">Ashbya gossypii</name>
    <dbReference type="NCBI Taxonomy" id="284811"/>
    <lineage>
        <taxon>Eukaryota</taxon>
        <taxon>Fungi</taxon>
        <taxon>Dikarya</taxon>
        <taxon>Ascomycota</taxon>
        <taxon>Saccharomycotina</taxon>
        <taxon>Saccharomycetes</taxon>
        <taxon>Saccharomycetales</taxon>
        <taxon>Saccharomycetaceae</taxon>
        <taxon>Eremothecium</taxon>
    </lineage>
</organism>
<name>Q756U3_EREGS</name>
<keyword evidence="5" id="KW-0862">Zinc</keyword>
<keyword evidence="3" id="KW-0677">Repeat</keyword>
<dbReference type="FunCoup" id="Q756U3">
    <property type="interactions" value="335"/>
</dbReference>
<evidence type="ECO:0000256" key="5">
    <source>
        <dbReference type="ARBA" id="ARBA00022833"/>
    </source>
</evidence>
<dbReference type="SMART" id="SM00355">
    <property type="entry name" value="ZnF_C2H2"/>
    <property type="match status" value="2"/>
</dbReference>
<evidence type="ECO:0000313" key="11">
    <source>
        <dbReference type="Proteomes" id="UP000000591"/>
    </source>
</evidence>
<evidence type="ECO:0000256" key="4">
    <source>
        <dbReference type="ARBA" id="ARBA00022771"/>
    </source>
</evidence>
<accession>Q756U3</accession>
<dbReference type="AlphaFoldDB" id="Q756U3"/>
<dbReference type="GO" id="GO:0005634">
    <property type="term" value="C:nucleus"/>
    <property type="evidence" value="ECO:0007669"/>
    <property type="project" value="UniProtKB-SubCell"/>
</dbReference>
<dbReference type="HOGENOM" id="CLU_003977_1_0_1"/>
<reference evidence="11" key="2">
    <citation type="journal article" date="2013" name="G3 (Bethesda)">
        <title>Genomes of Ashbya fungi isolated from insects reveal four mating-type loci, numerous translocations, lack of transposons, and distinct gene duplications.</title>
        <authorList>
            <person name="Dietrich F.S."/>
            <person name="Voegeli S."/>
            <person name="Kuo S."/>
            <person name="Philippsen P."/>
        </authorList>
    </citation>
    <scope>GENOME REANNOTATION</scope>
    <source>
        <strain evidence="11">ATCC 10895 / CBS 109.51 / FGSC 9923 / NRRL Y-1056</strain>
    </source>
</reference>
<proteinExistence type="predicted"/>
<dbReference type="InterPro" id="IPR013087">
    <property type="entry name" value="Znf_C2H2_type"/>
</dbReference>
<evidence type="ECO:0000256" key="3">
    <source>
        <dbReference type="ARBA" id="ARBA00022737"/>
    </source>
</evidence>
<dbReference type="GO" id="GO:0000785">
    <property type="term" value="C:chromatin"/>
    <property type="evidence" value="ECO:0000318"/>
    <property type="project" value="GO_Central"/>
</dbReference>
<dbReference type="SUPFAM" id="SSF57667">
    <property type="entry name" value="beta-beta-alpha zinc fingers"/>
    <property type="match status" value="1"/>
</dbReference>
<dbReference type="CDD" id="cd12148">
    <property type="entry name" value="fungal_TF_MHR"/>
    <property type="match status" value="1"/>
</dbReference>
<evidence type="ECO:0000256" key="2">
    <source>
        <dbReference type="ARBA" id="ARBA00022723"/>
    </source>
</evidence>
<protein>
    <submittedName>
        <fullName evidence="10">AER159Cp</fullName>
    </submittedName>
</protein>
<dbReference type="KEGG" id="ago:AGOS_AER159C"/>
<dbReference type="PROSITE" id="PS00028">
    <property type="entry name" value="ZINC_FINGER_C2H2_1"/>
    <property type="match status" value="2"/>
</dbReference>
<feature type="domain" description="C2H2-type" evidence="9">
    <location>
        <begin position="108"/>
        <end position="136"/>
    </location>
</feature>
<evidence type="ECO:0000313" key="10">
    <source>
        <dbReference type="EMBL" id="AAS52841.2"/>
    </source>
</evidence>
<dbReference type="RefSeq" id="NP_985017.2">
    <property type="nucleotide sequence ID" value="NM_210371.2"/>
</dbReference>
<feature type="region of interest" description="Disordered" evidence="8">
    <location>
        <begin position="213"/>
        <end position="236"/>
    </location>
</feature>
<dbReference type="GO" id="GO:0000981">
    <property type="term" value="F:DNA-binding transcription factor activity, RNA polymerase II-specific"/>
    <property type="evidence" value="ECO:0000318"/>
    <property type="project" value="GO_Central"/>
</dbReference>
<feature type="domain" description="C2H2-type" evidence="9">
    <location>
        <begin position="80"/>
        <end position="107"/>
    </location>
</feature>
<dbReference type="GO" id="GO:0000978">
    <property type="term" value="F:RNA polymerase II cis-regulatory region sequence-specific DNA binding"/>
    <property type="evidence" value="ECO:0000318"/>
    <property type="project" value="GO_Central"/>
</dbReference>
<feature type="region of interest" description="Disordered" evidence="8">
    <location>
        <begin position="1"/>
        <end position="75"/>
    </location>
</feature>
<keyword evidence="2" id="KW-0479">Metal-binding</keyword>
<dbReference type="FunFam" id="3.30.160.60:FF:002058">
    <property type="entry name" value="YML081W-like protein"/>
    <property type="match status" value="1"/>
</dbReference>
<evidence type="ECO:0000256" key="6">
    <source>
        <dbReference type="ARBA" id="ARBA00023242"/>
    </source>
</evidence>
<keyword evidence="6" id="KW-0539">Nucleus</keyword>
<dbReference type="InterPro" id="IPR051059">
    <property type="entry name" value="VerF-like"/>
</dbReference>
<dbReference type="Proteomes" id="UP000000591">
    <property type="component" value="Chromosome V"/>
</dbReference>
<evidence type="ECO:0000256" key="8">
    <source>
        <dbReference type="SAM" id="MobiDB-lite"/>
    </source>
</evidence>
<dbReference type="Gene3D" id="3.30.160.60">
    <property type="entry name" value="Classic Zinc Finger"/>
    <property type="match status" value="2"/>
</dbReference>
<comment type="subcellular location">
    <subcellularLocation>
        <location evidence="1">Nucleus</location>
    </subcellularLocation>
</comment>
<dbReference type="InParanoid" id="Q756U3"/>
<dbReference type="InterPro" id="IPR036236">
    <property type="entry name" value="Znf_C2H2_sf"/>
</dbReference>
<reference evidence="10 11" key="1">
    <citation type="journal article" date="2004" name="Science">
        <title>The Ashbya gossypii genome as a tool for mapping the ancient Saccharomyces cerevisiae genome.</title>
        <authorList>
            <person name="Dietrich F.S."/>
            <person name="Voegeli S."/>
            <person name="Brachat S."/>
            <person name="Lerch A."/>
            <person name="Gates K."/>
            <person name="Steiner S."/>
            <person name="Mohr C."/>
            <person name="Pohlmann R."/>
            <person name="Luedi P."/>
            <person name="Choi S."/>
            <person name="Wing R.A."/>
            <person name="Flavier A."/>
            <person name="Gaffney T.D."/>
            <person name="Philippsen P."/>
        </authorList>
    </citation>
    <scope>NUCLEOTIDE SEQUENCE [LARGE SCALE GENOMIC DNA]</scope>
    <source>
        <strain evidence="11">ATCC 10895 / CBS 109.51 / FGSC 9923 / NRRL Y-1056</strain>
    </source>
</reference>
<dbReference type="STRING" id="284811.Q756U3"/>
<evidence type="ECO:0000256" key="1">
    <source>
        <dbReference type="ARBA" id="ARBA00004123"/>
    </source>
</evidence>
<evidence type="ECO:0000259" key="9">
    <source>
        <dbReference type="PROSITE" id="PS50157"/>
    </source>
</evidence>
<dbReference type="EMBL" id="AE016818">
    <property type="protein sequence ID" value="AAS52841.2"/>
    <property type="molecule type" value="Genomic_DNA"/>
</dbReference>
<feature type="compositionally biased region" description="Basic and acidic residues" evidence="8">
    <location>
        <begin position="421"/>
        <end position="430"/>
    </location>
</feature>
<dbReference type="GeneID" id="4621223"/>
<dbReference type="GO" id="GO:0006357">
    <property type="term" value="P:regulation of transcription by RNA polymerase II"/>
    <property type="evidence" value="ECO:0000318"/>
    <property type="project" value="GO_Central"/>
</dbReference>
<keyword evidence="11" id="KW-1185">Reference proteome</keyword>
<dbReference type="PANTHER" id="PTHR40626">
    <property type="entry name" value="MIP31509P"/>
    <property type="match status" value="1"/>
</dbReference>
<dbReference type="FunFam" id="3.30.160.60:FF:000145">
    <property type="entry name" value="Zinc finger protein 574"/>
    <property type="match status" value="1"/>
</dbReference>
<dbReference type="PROSITE" id="PS50157">
    <property type="entry name" value="ZINC_FINGER_C2H2_2"/>
    <property type="match status" value="2"/>
</dbReference>
<gene>
    <name evidence="10" type="ORF">AGOS_AER159C</name>
</gene>
<dbReference type="OrthoDB" id="6077919at2759"/>
<dbReference type="Pfam" id="PF00096">
    <property type="entry name" value="zf-C2H2"/>
    <property type="match status" value="1"/>
</dbReference>
<dbReference type="PANTHER" id="PTHR40626:SF13">
    <property type="entry name" value="RESPIRATION FACTOR 2-RELATED"/>
    <property type="match status" value="1"/>
</dbReference>
<dbReference type="OMA" id="MAHQCLV"/>
<sequence>MELRSAESDGSGRAGATGRQKTTDSVRGRAGGKHSGVIVMRHTPGVSKETGARGGGREDDGIVPIPKKSRTIKTDKPRPFLCPVCTRGFARQEHLKRHQRSHTNEKPFLCAFCGRCFARRDLVLRHQQKLHASLMDQDKDLRESAVTKDEKQQINEKHIITKPGNKRTMLPTPQPPTSDMFEETRNVELPVQTENEDDGVLPEDLSEGQLTGEVRESKAPKRKRHASFSAAHTLSYVQEKDMQETAKREMSDIPHQVSFSTPQMTAQQLFERATKSGIDLNRITIPEFQLSSSDVELPTVDNDADGKLAQSPNGEQRATSDTGTLVMPSMRASHEFIAPTLVHTPLIMDFLQIGSSVGGAGGFTGVDTADPTLDYFNYKESSHHEPRLKPSDGVFCGTATANMEHIGNSGSKKPLTTKCGVEPERDEEHEQKGYKINEFKHDEHEHWLSEFINTHLDGNFKVNMSNFNEIGFSFSMSSSSTGTAAAVAQAQAILPVHQAELTTVPVSSSVSEYLTASSPENNEATPLTRTSSGSVIHQMELSNAYPSQDIPSFFKSRQVDLFKQIMKFQSTYNPPSTEHTKIHKNDKLVFFTEDLCNHILHENNLTPAEFPTLGELNSYVQLYQYEFHKFFPFIHLHSIEPTKDVYPLLLSIAVIGALYGFHSSHAMLLFNISRFHIREYLEREKEHLGDTPLWIIQSMVLLIFIGIFNNDQAITQTMNTQVMSLIELIKLNQLNMPLENFVQPPIDSDHILMYQDQPQMHEEIQRKYQTPEQMQKNYDYFIKAQSRIRTCHTVLLISNMFTSLAGLDCSFHSIDLGCGIPCYHEELFLCDSYQAWWNLLNKYHIVLDSKFSLIQLSNGGESYRNCLVYLTSGHQFFYDNKRISFETLLSLLISIHEKILIERHALEGEPNLHKRELKWRMNSRPIIDSLLKFWEALYIKNGGILIPNEYNVQIIGSNPSLRLIIPLLCFAKMRKCVSLTGVLNKIWLKDWKGMNELLESSYHDRETLREATDHALDTVKFWIDFVSIMNNAEQTSIRTPIFSITCIFSSILVMAEYLKRIEKWAQTISSDSTSSDMLKAVDRTIWLKSEIILKKIETHLLPKGYNRQSYAEFLRIQANGALDVEVLDDASAKHAMDPNTSLDQTIDVILKARLSSRSLYLGVRILGDAPIWPIALLFAHALQLRAIYNLDNHLSK</sequence>
<feature type="region of interest" description="Disordered" evidence="8">
    <location>
        <begin position="406"/>
        <end position="430"/>
    </location>
</feature>
<dbReference type="eggNOG" id="KOG1721">
    <property type="taxonomic scope" value="Eukaryota"/>
</dbReference>